<evidence type="ECO:0000256" key="6">
    <source>
        <dbReference type="ARBA" id="ARBA00022692"/>
    </source>
</evidence>
<evidence type="ECO:0000313" key="16">
    <source>
        <dbReference type="Proteomes" id="UP000442109"/>
    </source>
</evidence>
<dbReference type="GO" id="GO:0005886">
    <property type="term" value="C:plasma membrane"/>
    <property type="evidence" value="ECO:0007669"/>
    <property type="project" value="TreeGrafter"/>
</dbReference>
<dbReference type="Pfam" id="PF02518">
    <property type="entry name" value="HATPase_c"/>
    <property type="match status" value="1"/>
</dbReference>
<keyword evidence="11" id="KW-0902">Two-component regulatory system</keyword>
<dbReference type="Gene3D" id="1.20.5.1040">
    <property type="entry name" value="Sensor protein qsec"/>
    <property type="match status" value="1"/>
</dbReference>
<evidence type="ECO:0000256" key="9">
    <source>
        <dbReference type="ARBA" id="ARBA00022840"/>
    </source>
</evidence>
<dbReference type="InterPro" id="IPR003594">
    <property type="entry name" value="HATPase_dom"/>
</dbReference>
<name>A0A844LX72_9GAMM</name>
<dbReference type="EC" id="2.7.13.3" evidence="3"/>
<dbReference type="SMART" id="SM00387">
    <property type="entry name" value="HATPase_c"/>
    <property type="match status" value="1"/>
</dbReference>
<sequence>MKSIQQRLLTYLLIGLPVLWLTASGFTTWRIWHEIEEMNDTQIVQVTRYLLETSRATELEETVFNRQNNANNSTNISETSSLTRAPLPPEITGHLGHAKDDYMGYAVWDMSGRLLMADQNGQFFKFLPNQHGFLEKEQLSTSSKESQYPNKNSLNSDSQTQRWRVFYVHDDYADSASNNSISSNSVSNNLNSSNVSNKENLGHIIAVGQNLASRHEIIINAIVDQVIPMILGLLAFVMLLIWAVRQGFAPLRQISVNLKARALSDTQPIDTDVPIEVQTLVTALDELFIKVANTLEREQRFTADASHELRSPLTAVKLQVDLLQQQLLQRFEFNEDERVFYHTQKISEGIDRANHLVEQLLILAKLAPQQHLPSEQLEPANWIKLTDDVLNDINRQAREKYIKLKRTLAIDINAGQDGAKQILAININPTLIHILLRNLLDNAIRYSPENSVVEIILNTDSIIIRDNGKGVDPEHLSRLSERFYRLAGQKQKGSGLGLSIVSQIADLHQLKVDFSNRTAPDSGLIVTISKRAI</sequence>
<accession>A0A844LX72</accession>
<dbReference type="RefSeq" id="WP_155586613.1">
    <property type="nucleotide sequence ID" value="NZ_WFKQ01000001.1"/>
</dbReference>
<keyword evidence="7" id="KW-0547">Nucleotide-binding</keyword>
<dbReference type="PANTHER" id="PTHR45436:SF14">
    <property type="entry name" value="SENSOR PROTEIN QSEC"/>
    <property type="match status" value="1"/>
</dbReference>
<keyword evidence="9" id="KW-0067">ATP-binding</keyword>
<keyword evidence="8 15" id="KW-0418">Kinase</keyword>
<keyword evidence="10 13" id="KW-1133">Transmembrane helix</keyword>
<keyword evidence="16" id="KW-1185">Reference proteome</keyword>
<dbReference type="SUPFAM" id="SSF47384">
    <property type="entry name" value="Homodimeric domain of signal transducing histidine kinase"/>
    <property type="match status" value="1"/>
</dbReference>
<keyword evidence="4" id="KW-0597">Phosphoprotein</keyword>
<feature type="region of interest" description="Disordered" evidence="12">
    <location>
        <begin position="137"/>
        <end position="157"/>
    </location>
</feature>
<dbReference type="InterPro" id="IPR050428">
    <property type="entry name" value="TCS_sensor_his_kinase"/>
</dbReference>
<evidence type="ECO:0000256" key="2">
    <source>
        <dbReference type="ARBA" id="ARBA00004141"/>
    </source>
</evidence>
<evidence type="ECO:0000256" key="4">
    <source>
        <dbReference type="ARBA" id="ARBA00022553"/>
    </source>
</evidence>
<comment type="subcellular location">
    <subcellularLocation>
        <location evidence="2">Membrane</location>
        <topology evidence="2">Multi-pass membrane protein</topology>
    </subcellularLocation>
</comment>
<keyword evidence="13" id="KW-0472">Membrane</keyword>
<feature type="domain" description="Histidine kinase" evidence="14">
    <location>
        <begin position="304"/>
        <end position="533"/>
    </location>
</feature>
<dbReference type="SUPFAM" id="SSF55874">
    <property type="entry name" value="ATPase domain of HSP90 chaperone/DNA topoisomerase II/histidine kinase"/>
    <property type="match status" value="1"/>
</dbReference>
<gene>
    <name evidence="15" type="ORF">GB996_01200</name>
</gene>
<dbReference type="GO" id="GO:0000155">
    <property type="term" value="F:phosphorelay sensor kinase activity"/>
    <property type="evidence" value="ECO:0007669"/>
    <property type="project" value="InterPro"/>
</dbReference>
<dbReference type="GO" id="GO:0005524">
    <property type="term" value="F:ATP binding"/>
    <property type="evidence" value="ECO:0007669"/>
    <property type="project" value="UniProtKB-KW"/>
</dbReference>
<dbReference type="PROSITE" id="PS50109">
    <property type="entry name" value="HIS_KIN"/>
    <property type="match status" value="1"/>
</dbReference>
<dbReference type="Gene3D" id="1.10.287.130">
    <property type="match status" value="1"/>
</dbReference>
<dbReference type="OrthoDB" id="9809766at2"/>
<evidence type="ECO:0000256" key="12">
    <source>
        <dbReference type="SAM" id="MobiDB-lite"/>
    </source>
</evidence>
<evidence type="ECO:0000259" key="14">
    <source>
        <dbReference type="PROSITE" id="PS50109"/>
    </source>
</evidence>
<feature type="compositionally biased region" description="Polar residues" evidence="12">
    <location>
        <begin position="139"/>
        <end position="157"/>
    </location>
</feature>
<dbReference type="InterPro" id="IPR003661">
    <property type="entry name" value="HisK_dim/P_dom"/>
</dbReference>
<evidence type="ECO:0000256" key="11">
    <source>
        <dbReference type="ARBA" id="ARBA00023012"/>
    </source>
</evidence>
<evidence type="ECO:0000256" key="7">
    <source>
        <dbReference type="ARBA" id="ARBA00022741"/>
    </source>
</evidence>
<dbReference type="Pfam" id="PF00512">
    <property type="entry name" value="HisKA"/>
    <property type="match status" value="1"/>
</dbReference>
<dbReference type="SMART" id="SM00388">
    <property type="entry name" value="HisKA"/>
    <property type="match status" value="1"/>
</dbReference>
<dbReference type="InterPro" id="IPR036890">
    <property type="entry name" value="HATPase_C_sf"/>
</dbReference>
<evidence type="ECO:0000256" key="10">
    <source>
        <dbReference type="ARBA" id="ARBA00022989"/>
    </source>
</evidence>
<comment type="catalytic activity">
    <reaction evidence="1">
        <text>ATP + protein L-histidine = ADP + protein N-phospho-L-histidine.</text>
        <dbReference type="EC" id="2.7.13.3"/>
    </reaction>
</comment>
<organism evidence="15 16">
    <name type="scientific">Psychrobacter sanguinis</name>
    <dbReference type="NCBI Taxonomy" id="861445"/>
    <lineage>
        <taxon>Bacteria</taxon>
        <taxon>Pseudomonadati</taxon>
        <taxon>Pseudomonadota</taxon>
        <taxon>Gammaproteobacteria</taxon>
        <taxon>Moraxellales</taxon>
        <taxon>Moraxellaceae</taxon>
        <taxon>Psychrobacter</taxon>
    </lineage>
</organism>
<proteinExistence type="predicted"/>
<feature type="transmembrane region" description="Helical" evidence="13">
    <location>
        <begin position="226"/>
        <end position="244"/>
    </location>
</feature>
<evidence type="ECO:0000313" key="15">
    <source>
        <dbReference type="EMBL" id="MUG31409.1"/>
    </source>
</evidence>
<dbReference type="Gene3D" id="3.30.565.10">
    <property type="entry name" value="Histidine kinase-like ATPase, C-terminal domain"/>
    <property type="match status" value="1"/>
</dbReference>
<evidence type="ECO:0000256" key="1">
    <source>
        <dbReference type="ARBA" id="ARBA00000085"/>
    </source>
</evidence>
<evidence type="ECO:0000256" key="3">
    <source>
        <dbReference type="ARBA" id="ARBA00012438"/>
    </source>
</evidence>
<dbReference type="CDD" id="cd00082">
    <property type="entry name" value="HisKA"/>
    <property type="match status" value="1"/>
</dbReference>
<keyword evidence="5" id="KW-0808">Transferase</keyword>
<dbReference type="Proteomes" id="UP000442109">
    <property type="component" value="Unassembled WGS sequence"/>
</dbReference>
<dbReference type="AlphaFoldDB" id="A0A844LX72"/>
<dbReference type="EMBL" id="WFKQ01000001">
    <property type="protein sequence ID" value="MUG31409.1"/>
    <property type="molecule type" value="Genomic_DNA"/>
</dbReference>
<dbReference type="InterPro" id="IPR036097">
    <property type="entry name" value="HisK_dim/P_sf"/>
</dbReference>
<dbReference type="PANTHER" id="PTHR45436">
    <property type="entry name" value="SENSOR HISTIDINE KINASE YKOH"/>
    <property type="match status" value="1"/>
</dbReference>
<dbReference type="InterPro" id="IPR005467">
    <property type="entry name" value="His_kinase_dom"/>
</dbReference>
<evidence type="ECO:0000256" key="8">
    <source>
        <dbReference type="ARBA" id="ARBA00022777"/>
    </source>
</evidence>
<protein>
    <recommendedName>
        <fullName evidence="3">histidine kinase</fullName>
        <ecNumber evidence="3">2.7.13.3</ecNumber>
    </recommendedName>
</protein>
<evidence type="ECO:0000256" key="5">
    <source>
        <dbReference type="ARBA" id="ARBA00022679"/>
    </source>
</evidence>
<reference evidence="15 16" key="1">
    <citation type="journal article" date="2019" name="PLoS ONE">
        <title>Pup mortality in New Zealand sea lions (Phocarctos hookeri) at Enderby Island, Auckland Islands, 2013-18.</title>
        <authorList>
            <person name="Michael S.A."/>
            <person name="Hayman D.T.S."/>
            <person name="Gray R."/>
            <person name="Zhang J."/>
            <person name="Rogers L."/>
            <person name="Roe W.D."/>
        </authorList>
    </citation>
    <scope>NUCLEOTIDE SEQUENCE [LARGE SCALE GENOMIC DNA]</scope>
    <source>
        <strain evidence="15 16">SM868</strain>
    </source>
</reference>
<evidence type="ECO:0000256" key="13">
    <source>
        <dbReference type="SAM" id="Phobius"/>
    </source>
</evidence>
<comment type="caution">
    <text evidence="15">The sequence shown here is derived from an EMBL/GenBank/DDBJ whole genome shotgun (WGS) entry which is preliminary data.</text>
</comment>
<keyword evidence="6 13" id="KW-0812">Transmembrane</keyword>